<feature type="domain" description="HTH arsR-type" evidence="1">
    <location>
        <begin position="80"/>
        <end position="180"/>
    </location>
</feature>
<dbReference type="RefSeq" id="WP_253741416.1">
    <property type="nucleotide sequence ID" value="NZ_BAABKA010000050.1"/>
</dbReference>
<dbReference type="AlphaFoldDB" id="A0A9X2G9C1"/>
<dbReference type="PROSITE" id="PS50987">
    <property type="entry name" value="HTH_ARSR_2"/>
    <property type="match status" value="1"/>
</dbReference>
<evidence type="ECO:0000313" key="2">
    <source>
        <dbReference type="EMBL" id="MCP2354827.1"/>
    </source>
</evidence>
<evidence type="ECO:0000313" key="3">
    <source>
        <dbReference type="Proteomes" id="UP001139648"/>
    </source>
</evidence>
<evidence type="ECO:0000259" key="1">
    <source>
        <dbReference type="PROSITE" id="PS50987"/>
    </source>
</evidence>
<organism evidence="2 3">
    <name type="scientific">Nonomuraea thailandensis</name>
    <dbReference type="NCBI Taxonomy" id="1188745"/>
    <lineage>
        <taxon>Bacteria</taxon>
        <taxon>Bacillati</taxon>
        <taxon>Actinomycetota</taxon>
        <taxon>Actinomycetes</taxon>
        <taxon>Streptosporangiales</taxon>
        <taxon>Streptosporangiaceae</taxon>
        <taxon>Nonomuraea</taxon>
    </lineage>
</organism>
<reference evidence="2" key="1">
    <citation type="submission" date="2022-06" db="EMBL/GenBank/DDBJ databases">
        <title>Sequencing the genomes of 1000 actinobacteria strains.</title>
        <authorList>
            <person name="Klenk H.-P."/>
        </authorList>
    </citation>
    <scope>NUCLEOTIDE SEQUENCE</scope>
    <source>
        <strain evidence="2">DSM 46694</strain>
    </source>
</reference>
<dbReference type="EMBL" id="JAMZEB010000002">
    <property type="protein sequence ID" value="MCP2354827.1"/>
    <property type="molecule type" value="Genomic_DNA"/>
</dbReference>
<protein>
    <recommendedName>
        <fullName evidence="1">HTH arsR-type domain-containing protein</fullName>
    </recommendedName>
</protein>
<dbReference type="SUPFAM" id="SSF46785">
    <property type="entry name" value="Winged helix' DNA-binding domain"/>
    <property type="match status" value="1"/>
</dbReference>
<dbReference type="CDD" id="cd00090">
    <property type="entry name" value="HTH_ARSR"/>
    <property type="match status" value="1"/>
</dbReference>
<dbReference type="GO" id="GO:0003700">
    <property type="term" value="F:DNA-binding transcription factor activity"/>
    <property type="evidence" value="ECO:0007669"/>
    <property type="project" value="InterPro"/>
</dbReference>
<proteinExistence type="predicted"/>
<dbReference type="InterPro" id="IPR011991">
    <property type="entry name" value="ArsR-like_HTH"/>
</dbReference>
<dbReference type="InterPro" id="IPR036390">
    <property type="entry name" value="WH_DNA-bd_sf"/>
</dbReference>
<dbReference type="Gene3D" id="1.10.10.10">
    <property type="entry name" value="Winged helix-like DNA-binding domain superfamily/Winged helix DNA-binding domain"/>
    <property type="match status" value="1"/>
</dbReference>
<comment type="caution">
    <text evidence="2">The sequence shown here is derived from an EMBL/GenBank/DDBJ whole genome shotgun (WGS) entry which is preliminary data.</text>
</comment>
<accession>A0A9X2G9C1</accession>
<dbReference type="Proteomes" id="UP001139648">
    <property type="component" value="Unassembled WGS sequence"/>
</dbReference>
<name>A0A9X2G9C1_9ACTN</name>
<dbReference type="InterPro" id="IPR001845">
    <property type="entry name" value="HTH_ArsR_DNA-bd_dom"/>
</dbReference>
<sequence>MNDERIDALERRLALLESRVQDGEAPKGAPPAPSLMGVLHGYRNDAEEHFHPGTVGYVGAAYLAEDNVYLWAREHKLAELLKADWSPAIGVLESLASLPRLALLGVLVRKGRCTSADLLEALAASQGEPTSGQLYHHLRELQAAGLIVQRKRGEYELAGVAVIPVLTILATSLNLATDPPVGPPIEVPQPE</sequence>
<keyword evidence="3" id="KW-1185">Reference proteome</keyword>
<dbReference type="InterPro" id="IPR036388">
    <property type="entry name" value="WH-like_DNA-bd_sf"/>
</dbReference>
<gene>
    <name evidence="2" type="ORF">HD597_001847</name>
</gene>